<dbReference type="GO" id="GO:0006189">
    <property type="term" value="P:'de novo' IMP biosynthetic process"/>
    <property type="evidence" value="ECO:0007669"/>
    <property type="project" value="UniProtKB-UniRule"/>
</dbReference>
<comment type="similarity">
    <text evidence="6">Belongs to the PurS family.</text>
</comment>
<gene>
    <name evidence="6" type="primary">purS</name>
    <name evidence="7" type="ORF">A3J04_03145</name>
</gene>
<dbReference type="GO" id="GO:0005737">
    <property type="term" value="C:cytoplasm"/>
    <property type="evidence" value="ECO:0007669"/>
    <property type="project" value="UniProtKB-SubCell"/>
</dbReference>
<protein>
    <recommendedName>
        <fullName evidence="6">Phosphoribosylformylglycinamidine synthase subunit PurS</fullName>
        <shortName evidence="6">FGAM synthase</shortName>
        <ecNumber evidence="6">6.3.5.3</ecNumber>
    </recommendedName>
    <alternativeName>
        <fullName evidence="6">Formylglycinamide ribonucleotide amidotransferase subunit III</fullName>
        <shortName evidence="6">FGAR amidotransferase III</shortName>
        <shortName evidence="6">FGAR-AT III</shortName>
    </alternativeName>
    <alternativeName>
        <fullName evidence="6">Phosphoribosylformylglycinamidine synthase subunit III</fullName>
    </alternativeName>
</protein>
<comment type="subunit">
    <text evidence="6">Part of the FGAM synthase complex composed of 1 PurL, 1 PurQ and 2 PurS subunits.</text>
</comment>
<evidence type="ECO:0000256" key="3">
    <source>
        <dbReference type="ARBA" id="ARBA00022741"/>
    </source>
</evidence>
<evidence type="ECO:0000313" key="8">
    <source>
        <dbReference type="Proteomes" id="UP000177954"/>
    </source>
</evidence>
<dbReference type="STRING" id="1802129.A3J04_03145"/>
<keyword evidence="4 6" id="KW-0658">Purine biosynthesis</keyword>
<dbReference type="GO" id="GO:0004642">
    <property type="term" value="F:phosphoribosylformylglycinamidine synthase activity"/>
    <property type="evidence" value="ECO:0007669"/>
    <property type="project" value="UniProtKB-UniRule"/>
</dbReference>
<comment type="subcellular location">
    <subcellularLocation>
        <location evidence="6">Cytoplasm</location>
    </subcellularLocation>
</comment>
<comment type="caution">
    <text evidence="7">The sequence shown here is derived from an EMBL/GenBank/DDBJ whole genome shotgun (WGS) entry which is preliminary data.</text>
</comment>
<name>A0A1G2H370_9BACT</name>
<dbReference type="Gene3D" id="3.30.1280.10">
    <property type="entry name" value="Phosphoribosylformylglycinamidine synthase subunit PurS"/>
    <property type="match status" value="1"/>
</dbReference>
<evidence type="ECO:0000256" key="2">
    <source>
        <dbReference type="ARBA" id="ARBA00022598"/>
    </source>
</evidence>
<keyword evidence="2 6" id="KW-0436">Ligase</keyword>
<reference evidence="7 8" key="1">
    <citation type="journal article" date="2016" name="Nat. Commun.">
        <title>Thousands of microbial genomes shed light on interconnected biogeochemical processes in an aquifer system.</title>
        <authorList>
            <person name="Anantharaman K."/>
            <person name="Brown C.T."/>
            <person name="Hug L.A."/>
            <person name="Sharon I."/>
            <person name="Castelle C.J."/>
            <person name="Probst A.J."/>
            <person name="Thomas B.C."/>
            <person name="Singh A."/>
            <person name="Wilkins M.J."/>
            <person name="Karaoz U."/>
            <person name="Brodie E.L."/>
            <person name="Williams K.H."/>
            <person name="Hubbard S.S."/>
            <person name="Banfield J.F."/>
        </authorList>
    </citation>
    <scope>NUCLEOTIDE SEQUENCE [LARGE SCALE GENOMIC DNA]</scope>
</reference>
<proteinExistence type="inferred from homology"/>
<dbReference type="SUPFAM" id="SSF82697">
    <property type="entry name" value="PurS-like"/>
    <property type="match status" value="1"/>
</dbReference>
<keyword evidence="1 6" id="KW-0963">Cytoplasm</keyword>
<evidence type="ECO:0000256" key="4">
    <source>
        <dbReference type="ARBA" id="ARBA00022755"/>
    </source>
</evidence>
<dbReference type="Pfam" id="PF02700">
    <property type="entry name" value="PurS"/>
    <property type="match status" value="1"/>
</dbReference>
<dbReference type="NCBIfam" id="TIGR00302">
    <property type="entry name" value="phosphoribosylformylglycinamidine synthase subunit PurS"/>
    <property type="match status" value="1"/>
</dbReference>
<keyword evidence="5 6" id="KW-0067">ATP-binding</keyword>
<dbReference type="HAMAP" id="MF_01926">
    <property type="entry name" value="PurS"/>
    <property type="match status" value="1"/>
</dbReference>
<evidence type="ECO:0000256" key="5">
    <source>
        <dbReference type="ARBA" id="ARBA00022840"/>
    </source>
</evidence>
<accession>A0A1G2H370</accession>
<evidence type="ECO:0000256" key="1">
    <source>
        <dbReference type="ARBA" id="ARBA00022490"/>
    </source>
</evidence>
<dbReference type="GO" id="GO:0005524">
    <property type="term" value="F:ATP binding"/>
    <property type="evidence" value="ECO:0007669"/>
    <property type="project" value="UniProtKB-UniRule"/>
</dbReference>
<organism evidence="7 8">
    <name type="scientific">Candidatus Ryanbacteria bacterium RIFCSPLOWO2_02_FULL_47_14</name>
    <dbReference type="NCBI Taxonomy" id="1802129"/>
    <lineage>
        <taxon>Bacteria</taxon>
        <taxon>Candidatus Ryaniibacteriota</taxon>
    </lineage>
</organism>
<keyword evidence="3 6" id="KW-0547">Nucleotide-binding</keyword>
<dbReference type="UniPathway" id="UPA00074">
    <property type="reaction ID" value="UER00128"/>
</dbReference>
<comment type="catalytic activity">
    <reaction evidence="6">
        <text>N(2)-formyl-N(1)-(5-phospho-beta-D-ribosyl)glycinamide + L-glutamine + ATP + H2O = 2-formamido-N(1)-(5-O-phospho-beta-D-ribosyl)acetamidine + L-glutamate + ADP + phosphate + H(+)</text>
        <dbReference type="Rhea" id="RHEA:17129"/>
        <dbReference type="ChEBI" id="CHEBI:15377"/>
        <dbReference type="ChEBI" id="CHEBI:15378"/>
        <dbReference type="ChEBI" id="CHEBI:29985"/>
        <dbReference type="ChEBI" id="CHEBI:30616"/>
        <dbReference type="ChEBI" id="CHEBI:43474"/>
        <dbReference type="ChEBI" id="CHEBI:58359"/>
        <dbReference type="ChEBI" id="CHEBI:147286"/>
        <dbReference type="ChEBI" id="CHEBI:147287"/>
        <dbReference type="ChEBI" id="CHEBI:456216"/>
        <dbReference type="EC" id="6.3.5.3"/>
    </reaction>
</comment>
<dbReference type="NCBIfam" id="NF004630">
    <property type="entry name" value="PRK05974.1"/>
    <property type="match status" value="1"/>
</dbReference>
<evidence type="ECO:0000256" key="6">
    <source>
        <dbReference type="HAMAP-Rule" id="MF_01926"/>
    </source>
</evidence>
<dbReference type="EC" id="6.3.5.3" evidence="6"/>
<comment type="function">
    <text evidence="6">Part of the phosphoribosylformylglycinamidine synthase complex involved in the purines biosynthetic pathway. Catalyzes the ATP-dependent conversion of formylglycinamide ribonucleotide (FGAR) and glutamine to yield formylglycinamidine ribonucleotide (FGAM) and glutamate. The FGAM synthase complex is composed of three subunits. PurQ produces an ammonia molecule by converting glutamine to glutamate. PurL transfers the ammonia molecule to FGAR to form FGAM in an ATP-dependent manner. PurS interacts with PurQ and PurL and is thought to assist in the transfer of the ammonia molecule from PurQ to PurL.</text>
</comment>
<dbReference type="PANTHER" id="PTHR34696">
    <property type="entry name" value="PHOSPHORIBOSYLFORMYLGLYCINAMIDINE SYNTHASE SUBUNIT PURS"/>
    <property type="match status" value="1"/>
</dbReference>
<dbReference type="InterPro" id="IPR003850">
    <property type="entry name" value="PurS"/>
</dbReference>
<evidence type="ECO:0000313" key="7">
    <source>
        <dbReference type="EMBL" id="OGZ56789.1"/>
    </source>
</evidence>
<comment type="pathway">
    <text evidence="6">Purine metabolism; IMP biosynthesis via de novo pathway; 5-amino-1-(5-phospho-D-ribosyl)imidazole from N(2)-formyl-N(1)-(5-phospho-D-ribosyl)glycinamide: step 1/2.</text>
</comment>
<sequence>MQQFDVWVLVQFKESIHDPQGNAVKKALHDLGFTGIDDVRIGKSIKLKTSSQDEADARGQVEEACKKLLANPVIEDYSIFRILRTA</sequence>
<dbReference type="EMBL" id="MHNZ01000007">
    <property type="protein sequence ID" value="OGZ56789.1"/>
    <property type="molecule type" value="Genomic_DNA"/>
</dbReference>
<dbReference type="PANTHER" id="PTHR34696:SF1">
    <property type="entry name" value="PHOSPHORIBOSYLFORMYLGLYCINAMIDINE SYNTHASE SUBUNIT PURS"/>
    <property type="match status" value="1"/>
</dbReference>
<dbReference type="AlphaFoldDB" id="A0A1G2H370"/>
<dbReference type="InterPro" id="IPR036604">
    <property type="entry name" value="PurS-like_sf"/>
</dbReference>
<dbReference type="Proteomes" id="UP000177954">
    <property type="component" value="Unassembled WGS sequence"/>
</dbReference>